<dbReference type="EMBL" id="MH937289">
    <property type="protein sequence ID" value="AYN70704.1"/>
    <property type="molecule type" value="mRNA"/>
</dbReference>
<evidence type="ECO:0000256" key="5">
    <source>
        <dbReference type="ARBA" id="ARBA00022725"/>
    </source>
</evidence>
<keyword evidence="6 10" id="KW-1133">Transmembrane helix</keyword>
<dbReference type="GO" id="GO:0005886">
    <property type="term" value="C:plasma membrane"/>
    <property type="evidence" value="ECO:0007669"/>
    <property type="project" value="UniProtKB-SubCell"/>
</dbReference>
<dbReference type="GO" id="GO:0004984">
    <property type="term" value="F:olfactory receptor activity"/>
    <property type="evidence" value="ECO:0007669"/>
    <property type="project" value="InterPro"/>
</dbReference>
<proteinExistence type="evidence at transcript level"/>
<keyword evidence="2" id="KW-1003">Cell membrane</keyword>
<feature type="transmembrane region" description="Helical" evidence="10">
    <location>
        <begin position="75"/>
        <end position="97"/>
    </location>
</feature>
<evidence type="ECO:0000256" key="2">
    <source>
        <dbReference type="ARBA" id="ARBA00022475"/>
    </source>
</evidence>
<reference evidence="11" key="1">
    <citation type="submission" date="2018-09" db="EMBL/GenBank/DDBJ databases">
        <title>Identification and expression analysis of chemosensory genes in citrus fruit fly Bactrocera minax.</title>
        <authorList>
            <person name="Lu Y."/>
            <person name="Yu T."/>
            <person name="Cheng J."/>
        </authorList>
    </citation>
    <scope>NUCLEOTIDE SEQUENCE</scope>
    <source>
        <strain evidence="11">Bmi009485</strain>
    </source>
</reference>
<dbReference type="GO" id="GO:0005549">
    <property type="term" value="F:odorant binding"/>
    <property type="evidence" value="ECO:0007669"/>
    <property type="project" value="InterPro"/>
</dbReference>
<keyword evidence="4 10" id="KW-0812">Transmembrane</keyword>
<dbReference type="AlphaFoldDB" id="A0A3G2LEN1"/>
<evidence type="ECO:0000256" key="1">
    <source>
        <dbReference type="ARBA" id="ARBA00004651"/>
    </source>
</evidence>
<feature type="transmembrane region" description="Helical" evidence="10">
    <location>
        <begin position="138"/>
        <end position="160"/>
    </location>
</feature>
<comment type="similarity">
    <text evidence="10">Belongs to the insect chemoreceptor superfamily. Heteromeric odorant receptor channel (TC 1.A.69) family.</text>
</comment>
<evidence type="ECO:0000256" key="10">
    <source>
        <dbReference type="RuleBase" id="RU351113"/>
    </source>
</evidence>
<organism evidence="11">
    <name type="scientific">Bactrocera minax</name>
    <name type="common">Chinese citrus fly</name>
    <dbReference type="NCBI Taxonomy" id="104690"/>
    <lineage>
        <taxon>Eukaryota</taxon>
        <taxon>Metazoa</taxon>
        <taxon>Ecdysozoa</taxon>
        <taxon>Arthropoda</taxon>
        <taxon>Hexapoda</taxon>
        <taxon>Insecta</taxon>
        <taxon>Pterygota</taxon>
        <taxon>Neoptera</taxon>
        <taxon>Endopterygota</taxon>
        <taxon>Diptera</taxon>
        <taxon>Brachycera</taxon>
        <taxon>Muscomorpha</taxon>
        <taxon>Tephritoidea</taxon>
        <taxon>Tephritidae</taxon>
        <taxon>Bactrocera</taxon>
        <taxon>Tetradacus</taxon>
    </lineage>
</organism>
<dbReference type="PANTHER" id="PTHR21137:SF35">
    <property type="entry name" value="ODORANT RECEPTOR 19A-RELATED"/>
    <property type="match status" value="1"/>
</dbReference>
<evidence type="ECO:0000256" key="9">
    <source>
        <dbReference type="ARBA" id="ARBA00023224"/>
    </source>
</evidence>
<feature type="transmembrane region" description="Helical" evidence="10">
    <location>
        <begin position="272"/>
        <end position="290"/>
    </location>
</feature>
<evidence type="ECO:0000256" key="6">
    <source>
        <dbReference type="ARBA" id="ARBA00022989"/>
    </source>
</evidence>
<dbReference type="InterPro" id="IPR004117">
    <property type="entry name" value="7tm6_olfct_rcpt"/>
</dbReference>
<evidence type="ECO:0000256" key="4">
    <source>
        <dbReference type="ARBA" id="ARBA00022692"/>
    </source>
</evidence>
<keyword evidence="8 10" id="KW-0675">Receptor</keyword>
<dbReference type="GO" id="GO:0007165">
    <property type="term" value="P:signal transduction"/>
    <property type="evidence" value="ECO:0007669"/>
    <property type="project" value="UniProtKB-KW"/>
</dbReference>
<keyword evidence="9 10" id="KW-0807">Transducer</keyword>
<keyword evidence="7 10" id="KW-0472">Membrane</keyword>
<gene>
    <name evidence="11" type="primary">OR8-2-1</name>
</gene>
<evidence type="ECO:0000256" key="3">
    <source>
        <dbReference type="ARBA" id="ARBA00022606"/>
    </source>
</evidence>
<feature type="transmembrane region" description="Helical" evidence="10">
    <location>
        <begin position="45"/>
        <end position="63"/>
    </location>
</feature>
<comment type="caution">
    <text evidence="10">Lacks conserved residue(s) required for the propagation of feature annotation.</text>
</comment>
<evidence type="ECO:0000256" key="8">
    <source>
        <dbReference type="ARBA" id="ARBA00023170"/>
    </source>
</evidence>
<sequence>MRNVLNLFYRRGKDDFETNESFVLLFRSWSSVGFIPKKPKRIADIIHQLICWTCVIICPYIYFSGVIETMSYLPITIVLANLGAAINCIAFPLKAFYIKANIDRLHDVGTIFKDLDGRYQRPQDQMQIRDLVTNSRRIFAVSFILCWFYATLSGLVALFAHEYPHGNNLPFIDWLPESNFKFWLHFTFEVMFLQYLVQVNLTNDSFPAIYIRAIRTHVSLLTDRVSRLGSNPDLNDQENFEELVDCIVSHQKLLQISDTVGTILSLTTFFQFTIYAAIICVCMLNMFIFGNATTKVVTVVYLIPVFWQTIPTCYQASMLEGDCAKLPLAIFHSNWLALDKRCHKLIIYFMQRTQKEISFTAIKLFQINLRTNLSIAKFSFTLYTFINAMDFGKTR</sequence>
<dbReference type="Pfam" id="PF02949">
    <property type="entry name" value="7tm_6"/>
    <property type="match status" value="1"/>
</dbReference>
<protein>
    <recommendedName>
        <fullName evidence="10">Odorant receptor</fullName>
    </recommendedName>
</protein>
<keyword evidence="5 10" id="KW-0552">Olfaction</keyword>
<evidence type="ECO:0000256" key="7">
    <source>
        <dbReference type="ARBA" id="ARBA00023136"/>
    </source>
</evidence>
<dbReference type="PANTHER" id="PTHR21137">
    <property type="entry name" value="ODORANT RECEPTOR"/>
    <property type="match status" value="1"/>
</dbReference>
<evidence type="ECO:0000313" key="11">
    <source>
        <dbReference type="EMBL" id="AYN70704.1"/>
    </source>
</evidence>
<accession>A0A3G2LEN1</accession>
<keyword evidence="3 10" id="KW-0716">Sensory transduction</keyword>
<name>A0A3G2LEN1_9MUSC</name>
<comment type="subcellular location">
    <subcellularLocation>
        <location evidence="1 10">Cell membrane</location>
        <topology evidence="1 10">Multi-pass membrane protein</topology>
    </subcellularLocation>
</comment>